<accession>A0A6J5PHY9</accession>
<sequence length="64" mass="7268">MIDWMQFAKMNNLSPAQFEKEILTVAAVIGAMKIDQNEGDEDSLKFTCSDSVGEIVIYIRRLNE</sequence>
<name>A0A6J5PHY9_9CAUD</name>
<reference evidence="1" key="1">
    <citation type="submission" date="2020-04" db="EMBL/GenBank/DDBJ databases">
        <authorList>
            <person name="Chiriac C."/>
            <person name="Salcher M."/>
            <person name="Ghai R."/>
            <person name="Kavagutti S V."/>
        </authorList>
    </citation>
    <scope>NUCLEOTIDE SEQUENCE</scope>
</reference>
<dbReference type="EMBL" id="LR796835">
    <property type="protein sequence ID" value="CAB4169111.1"/>
    <property type="molecule type" value="Genomic_DNA"/>
</dbReference>
<organism evidence="1">
    <name type="scientific">uncultured Caudovirales phage</name>
    <dbReference type="NCBI Taxonomy" id="2100421"/>
    <lineage>
        <taxon>Viruses</taxon>
        <taxon>Duplodnaviria</taxon>
        <taxon>Heunggongvirae</taxon>
        <taxon>Uroviricota</taxon>
        <taxon>Caudoviricetes</taxon>
        <taxon>Peduoviridae</taxon>
        <taxon>Maltschvirus</taxon>
        <taxon>Maltschvirus maltsch</taxon>
    </lineage>
</organism>
<proteinExistence type="predicted"/>
<gene>
    <name evidence="1" type="ORF">UFOVP581_48</name>
</gene>
<evidence type="ECO:0000313" key="1">
    <source>
        <dbReference type="EMBL" id="CAB4169111.1"/>
    </source>
</evidence>
<protein>
    <submittedName>
        <fullName evidence="1">Uncharacterized protein</fullName>
    </submittedName>
</protein>